<dbReference type="OrthoDB" id="10050298at2759"/>
<sequence>MFKLQFHITISQSSAPMSETLTVVKEIENLLCDNYSRKEKVKRIIRNIEYVKLLFTKLSTVIVKYGKRGKNIDEEKSFLHQLTLFKKLIEENVEESKQHCGIILVLDDCVSAIREDYKIIRNYVQTLKDINAKIKKKAEKNTEKNKIGQLIIRAVEEKMSNFICDDQNQSINNNVKLAIVEEFYDYFVKYASYVRESLGNPFDDHKYRQKLEDLQSKLLSNESINRYCSTLLSKTVSDRGYSTEILLEHLAENPMVHISVANNSKFYNDLIFMIFHKLKLPKMKPSDQKCIEPISTLIFQLDDKNFKDLHVLIFDDYALVNLVMKSIYDKGIYLYSSAAKNRMNSFPPRSLKLLDMLKKKFSLLFSHILSVKPSLLKKFKESIIDEKNAVGTFQLLTDIYGQCIGNLNFPGEMTDVKHVFNYSYFKFLTRPCLDDVQGYPVFYQLLFYIHMCEDEEGKKMEEDEHREQIRQLKTDFQQVYNAEIDQHLIDLIGILMTMIYIETFQWRCQCTRDILSYLNAHKTDPGELNVKVKTLEMFFQNTRNESEIYFRLAKSFNIHLLKNLIKDDDLIKNKLYDSNRYFNLFIKKLNDLEQKFDVKTELIPGFSIPYYLSAKLLDDDKNKDAHSNTGDNKNEEENLKTIMSILFLVFTCSSNSDRQEFLKNQNDFLQEFKKLSLSVQRLIQFYNTDNSIGIYGELREKSIEHILNGFSGRNEESLKERNNYARIIIDNFVNYRLEHIERIVKSSSKDEIFNTFQIVLKRRETNSLREWVDNTSKLNDEVYFLYCYHKYSENEFDDWFEKLNTHIKDDVISTMTMTSIDEVKAKRDLVKKELHDNMNAYESINIKYVQHNQVGALSLIYDYLEDPKKNNENLFIQIGTGQGKSLIIAETARKIIELNRNNNRPRQQIFIVTCYDHLAERDYENYIKYYEYFNIKSKYCSSRSSTKNFRDQDVIYFNLTTYFELIRREAYKTLTVASSIHLPDVSNAVLIMDEFDSLTLDLDEIIQYVAYFDFNRSVHNIENLFDKDLITFIKKVKDRFPYTFDRWYKKILEDKIKEDENWITRQQTQYRPYKELHFFDKEFYLPAPFLPTLATSKANFVHFYFDALTFYSKFKQVIGFSGSITDDGMKKFQTLFETKKSRFNKILPFFGGSNLDNNRIFANRPGKIIENQYNFLQAIYDEIERRCKEQPLLIFADSSKKNNEDKSDFDCIHETLLKAQDSFLRGSTILLIKSENDIKENIHKIGKLDTTTLATQIIARGADIKVDKNIEKGLHLVLTYYPERENIYIQMLGRTARQDEKGSYSEICRFKKEFLEITEIKLDQKARILHETAQYFYENVKSTSKRGLTWPLFLRLIQHIDINNLQKDDLKRFIDENIL</sequence>
<dbReference type="Proteomes" id="UP000681722">
    <property type="component" value="Unassembled WGS sequence"/>
</dbReference>
<evidence type="ECO:0000313" key="6">
    <source>
        <dbReference type="Proteomes" id="UP000663829"/>
    </source>
</evidence>
<dbReference type="Proteomes" id="UP000682733">
    <property type="component" value="Unassembled WGS sequence"/>
</dbReference>
<evidence type="ECO:0000313" key="4">
    <source>
        <dbReference type="EMBL" id="CAF3631741.1"/>
    </source>
</evidence>
<protein>
    <recommendedName>
        <fullName evidence="1">Helicase/UvrB N-terminal domain-containing protein</fullName>
    </recommendedName>
</protein>
<keyword evidence="6" id="KW-1185">Reference proteome</keyword>
<evidence type="ECO:0000259" key="1">
    <source>
        <dbReference type="Pfam" id="PF04851"/>
    </source>
</evidence>
<dbReference type="InterPro" id="IPR000185">
    <property type="entry name" value="SecA"/>
</dbReference>
<dbReference type="InterPro" id="IPR027417">
    <property type="entry name" value="P-loop_NTPase"/>
</dbReference>
<reference evidence="3" key="1">
    <citation type="submission" date="2021-02" db="EMBL/GenBank/DDBJ databases">
        <authorList>
            <person name="Nowell W R."/>
        </authorList>
    </citation>
    <scope>NUCLEOTIDE SEQUENCE</scope>
</reference>
<dbReference type="SUPFAM" id="SSF52540">
    <property type="entry name" value="P-loop containing nucleoside triphosphate hydrolases"/>
    <property type="match status" value="1"/>
</dbReference>
<dbReference type="PANTHER" id="PTHR30612:SF0">
    <property type="entry name" value="CHLOROPLAST PROTEIN-TRANSPORTING ATPASE"/>
    <property type="match status" value="1"/>
</dbReference>
<proteinExistence type="predicted"/>
<dbReference type="EMBL" id="CAJNOK010002142">
    <property type="protein sequence ID" value="CAF0846537.1"/>
    <property type="molecule type" value="Genomic_DNA"/>
</dbReference>
<name>A0A814BXZ8_9BILA</name>
<dbReference type="InterPro" id="IPR006935">
    <property type="entry name" value="Helicase/UvrB_N"/>
</dbReference>
<dbReference type="GO" id="GO:0006605">
    <property type="term" value="P:protein targeting"/>
    <property type="evidence" value="ECO:0007669"/>
    <property type="project" value="InterPro"/>
</dbReference>
<dbReference type="GO" id="GO:0005524">
    <property type="term" value="F:ATP binding"/>
    <property type="evidence" value="ECO:0007669"/>
    <property type="project" value="InterPro"/>
</dbReference>
<dbReference type="Gene3D" id="3.40.50.300">
    <property type="entry name" value="P-loop containing nucleotide triphosphate hydrolases"/>
    <property type="match status" value="2"/>
</dbReference>
<dbReference type="GO" id="GO:0006886">
    <property type="term" value="P:intracellular protein transport"/>
    <property type="evidence" value="ECO:0007669"/>
    <property type="project" value="InterPro"/>
</dbReference>
<dbReference type="Pfam" id="PF04851">
    <property type="entry name" value="ResIII"/>
    <property type="match status" value="1"/>
</dbReference>
<evidence type="ECO:0000313" key="3">
    <source>
        <dbReference type="EMBL" id="CAF0932611.1"/>
    </source>
</evidence>
<feature type="domain" description="Helicase/UvrB N-terminal" evidence="1">
    <location>
        <begin position="860"/>
        <end position="995"/>
    </location>
</feature>
<comment type="caution">
    <text evidence="3">The sequence shown here is derived from an EMBL/GenBank/DDBJ whole genome shotgun (WGS) entry which is preliminary data.</text>
</comment>
<dbReference type="Proteomes" id="UP000677228">
    <property type="component" value="Unassembled WGS sequence"/>
</dbReference>
<accession>A0A814BXZ8</accession>
<dbReference type="PANTHER" id="PTHR30612">
    <property type="entry name" value="SECA INNER MEMBRANE COMPONENT OF SEC PROTEIN SECRETION SYSTEM"/>
    <property type="match status" value="1"/>
</dbReference>
<dbReference type="EMBL" id="CAJOBC010002004">
    <property type="protein sequence ID" value="CAF3710331.1"/>
    <property type="molecule type" value="Genomic_DNA"/>
</dbReference>
<dbReference type="GO" id="GO:0003677">
    <property type="term" value="F:DNA binding"/>
    <property type="evidence" value="ECO:0007669"/>
    <property type="project" value="InterPro"/>
</dbReference>
<evidence type="ECO:0000313" key="5">
    <source>
        <dbReference type="EMBL" id="CAF3710331.1"/>
    </source>
</evidence>
<gene>
    <name evidence="3" type="ORF">GPM918_LOCUS10267</name>
    <name evidence="2" type="ORF">OVA965_LOCUS6920</name>
    <name evidence="5" type="ORF">SRO942_LOCUS10268</name>
    <name evidence="4" type="ORF">TMI583_LOCUS6916</name>
</gene>
<dbReference type="EMBL" id="CAJNOQ010002004">
    <property type="protein sequence ID" value="CAF0932611.1"/>
    <property type="molecule type" value="Genomic_DNA"/>
</dbReference>
<dbReference type="EMBL" id="CAJOBA010002142">
    <property type="protein sequence ID" value="CAF3631741.1"/>
    <property type="molecule type" value="Genomic_DNA"/>
</dbReference>
<evidence type="ECO:0000313" key="2">
    <source>
        <dbReference type="EMBL" id="CAF0846537.1"/>
    </source>
</evidence>
<organism evidence="3 6">
    <name type="scientific">Didymodactylos carnosus</name>
    <dbReference type="NCBI Taxonomy" id="1234261"/>
    <lineage>
        <taxon>Eukaryota</taxon>
        <taxon>Metazoa</taxon>
        <taxon>Spiralia</taxon>
        <taxon>Gnathifera</taxon>
        <taxon>Rotifera</taxon>
        <taxon>Eurotatoria</taxon>
        <taxon>Bdelloidea</taxon>
        <taxon>Philodinida</taxon>
        <taxon>Philodinidae</taxon>
        <taxon>Didymodactylos</taxon>
    </lineage>
</organism>
<dbReference type="GO" id="GO:0016787">
    <property type="term" value="F:hydrolase activity"/>
    <property type="evidence" value="ECO:0007669"/>
    <property type="project" value="InterPro"/>
</dbReference>
<dbReference type="Proteomes" id="UP000663829">
    <property type="component" value="Unassembled WGS sequence"/>
</dbReference>